<dbReference type="InterPro" id="IPR011529">
    <property type="entry name" value="Glu_5kinase"/>
</dbReference>
<keyword evidence="6 8" id="KW-0418">Kinase</keyword>
<evidence type="ECO:0000313" key="11">
    <source>
        <dbReference type="Proteomes" id="UP000481043"/>
    </source>
</evidence>
<dbReference type="PANTHER" id="PTHR43654">
    <property type="entry name" value="GLUTAMATE 5-KINASE"/>
    <property type="match status" value="1"/>
</dbReference>
<dbReference type="InterPro" id="IPR002478">
    <property type="entry name" value="PUA"/>
</dbReference>
<dbReference type="PIRSF" id="PIRSF000729">
    <property type="entry name" value="GK"/>
    <property type="match status" value="1"/>
</dbReference>
<dbReference type="InterPro" id="IPR041739">
    <property type="entry name" value="G5K_ProB"/>
</dbReference>
<dbReference type="GO" id="GO:0005829">
    <property type="term" value="C:cytosol"/>
    <property type="evidence" value="ECO:0007669"/>
    <property type="project" value="TreeGrafter"/>
</dbReference>
<dbReference type="InterPro" id="IPR015947">
    <property type="entry name" value="PUA-like_sf"/>
</dbReference>
<proteinExistence type="inferred from homology"/>
<dbReference type="SMART" id="SM00359">
    <property type="entry name" value="PUA"/>
    <property type="match status" value="1"/>
</dbReference>
<dbReference type="InterPro" id="IPR036974">
    <property type="entry name" value="PUA_sf"/>
</dbReference>
<evidence type="ECO:0000259" key="9">
    <source>
        <dbReference type="SMART" id="SM00359"/>
    </source>
</evidence>
<evidence type="ECO:0000256" key="3">
    <source>
        <dbReference type="ARBA" id="ARBA00022650"/>
    </source>
</evidence>
<dbReference type="Proteomes" id="UP000481043">
    <property type="component" value="Unassembled WGS sequence"/>
</dbReference>
<comment type="similarity">
    <text evidence="8">Belongs to the glutamate 5-kinase family.</text>
</comment>
<dbReference type="AlphaFoldDB" id="A0A6M0Q814"/>
<keyword evidence="2 8" id="KW-0028">Amino-acid biosynthesis</keyword>
<dbReference type="Gene3D" id="3.40.1160.10">
    <property type="entry name" value="Acetylglutamate kinase-like"/>
    <property type="match status" value="1"/>
</dbReference>
<feature type="binding site" evidence="8">
    <location>
        <begin position="210"/>
        <end position="216"/>
    </location>
    <ligand>
        <name>ATP</name>
        <dbReference type="ChEBI" id="CHEBI:30616"/>
    </ligand>
</feature>
<dbReference type="Gene3D" id="2.30.130.10">
    <property type="entry name" value="PUA domain"/>
    <property type="match status" value="1"/>
</dbReference>
<dbReference type="PANTHER" id="PTHR43654:SF1">
    <property type="entry name" value="ISOPENTENYL PHOSPHATE KINASE"/>
    <property type="match status" value="1"/>
</dbReference>
<evidence type="ECO:0000256" key="8">
    <source>
        <dbReference type="HAMAP-Rule" id="MF_00456"/>
    </source>
</evidence>
<keyword evidence="11" id="KW-1185">Reference proteome</keyword>
<evidence type="ECO:0000256" key="1">
    <source>
        <dbReference type="ARBA" id="ARBA00022490"/>
    </source>
</evidence>
<dbReference type="InterPro" id="IPR036393">
    <property type="entry name" value="AceGlu_kinase-like_sf"/>
</dbReference>
<feature type="binding site" evidence="8">
    <location>
        <position position="148"/>
    </location>
    <ligand>
        <name>substrate</name>
    </ligand>
</feature>
<dbReference type="PROSITE" id="PS00902">
    <property type="entry name" value="GLUTAMATE_5_KINASE"/>
    <property type="match status" value="1"/>
</dbReference>
<dbReference type="InterPro" id="IPR005715">
    <property type="entry name" value="Glu_5kinase/COase_Synthase"/>
</dbReference>
<feature type="binding site" evidence="8">
    <location>
        <position position="136"/>
    </location>
    <ligand>
        <name>substrate</name>
    </ligand>
</feature>
<feature type="binding site" evidence="8">
    <location>
        <position position="9"/>
    </location>
    <ligand>
        <name>ATP</name>
        <dbReference type="ChEBI" id="CHEBI:30616"/>
    </ligand>
</feature>
<comment type="caution">
    <text evidence="10">The sequence shown here is derived from an EMBL/GenBank/DDBJ whole genome shotgun (WGS) entry which is preliminary data.</text>
</comment>
<keyword evidence="5 8" id="KW-0547">Nucleotide-binding</keyword>
<dbReference type="CDD" id="cd21157">
    <property type="entry name" value="PUA_G5K"/>
    <property type="match status" value="1"/>
</dbReference>
<evidence type="ECO:0000256" key="5">
    <source>
        <dbReference type="ARBA" id="ARBA00022741"/>
    </source>
</evidence>
<dbReference type="EC" id="2.7.2.11" evidence="8"/>
<organism evidence="10 11">
    <name type="scientific">Bacillus mesophilus</name>
    <dbReference type="NCBI Taxonomy" id="1808955"/>
    <lineage>
        <taxon>Bacteria</taxon>
        <taxon>Bacillati</taxon>
        <taxon>Bacillota</taxon>
        <taxon>Bacilli</taxon>
        <taxon>Bacillales</taxon>
        <taxon>Bacillaceae</taxon>
        <taxon>Bacillus</taxon>
    </lineage>
</organism>
<dbReference type="PRINTS" id="PR00474">
    <property type="entry name" value="GLU5KINASE"/>
</dbReference>
<evidence type="ECO:0000313" key="10">
    <source>
        <dbReference type="EMBL" id="NEY72501.1"/>
    </source>
</evidence>
<keyword evidence="7 8" id="KW-0067">ATP-binding</keyword>
<dbReference type="RefSeq" id="WP_163179974.1">
    <property type="nucleotide sequence ID" value="NZ_JAAIWM010000004.1"/>
</dbReference>
<protein>
    <recommendedName>
        <fullName evidence="8">Glutamate 5-kinase</fullName>
        <ecNumber evidence="8">2.7.2.11</ecNumber>
    </recommendedName>
    <alternativeName>
        <fullName evidence="8">Gamma-glutamyl kinase</fullName>
        <shortName evidence="8">GK</shortName>
    </alternativeName>
</protein>
<dbReference type="CDD" id="cd04242">
    <property type="entry name" value="AAK_G5K_ProB"/>
    <property type="match status" value="1"/>
</dbReference>
<dbReference type="NCBIfam" id="TIGR01027">
    <property type="entry name" value="proB"/>
    <property type="match status" value="1"/>
</dbReference>
<dbReference type="FunFam" id="3.40.1160.10:FF:000018">
    <property type="entry name" value="Glutamate 5-kinase"/>
    <property type="match status" value="1"/>
</dbReference>
<dbReference type="SUPFAM" id="SSF53633">
    <property type="entry name" value="Carbamate kinase-like"/>
    <property type="match status" value="1"/>
</dbReference>
<sequence length="361" mass="38867">MGKKRIVVKIGSSSLTNDGGEIDQKKLEDHVSAIATLRNEGHEVLLVSSGAVAAGFRGLGYPTRPTTLKGKQAAAAVGQGLLMRNYYEQLNLFGILPAQVLLTRSDFSNRVRYQNAYSTLVELLDRGILPIINENDTVSVEELTFGDNDMLSALVSGLVHADELIILTDINGIYDCNPRTNPFAKRWDHLDDIKEEILIAAEGSGSKVGTGGMRSKILAAKTALTLGVPSFVGQGIGPLKLSTILAGNGDGTYIVSQQLYSINTKRQWIAFHSEVAGRIFIDPGAEDALLFNGKSLLSAGVYGVEGNFQKGDVVEVFGSGSMLGKGEVSCSSEEIKVSIANRGIDRKKFGEIIHRDKWVKI</sequence>
<name>A0A6M0Q814_9BACI</name>
<dbReference type="Pfam" id="PF00696">
    <property type="entry name" value="AA_kinase"/>
    <property type="match status" value="1"/>
</dbReference>
<evidence type="ECO:0000256" key="6">
    <source>
        <dbReference type="ARBA" id="ARBA00022777"/>
    </source>
</evidence>
<dbReference type="Pfam" id="PF01472">
    <property type="entry name" value="PUA"/>
    <property type="match status" value="1"/>
</dbReference>
<evidence type="ECO:0000256" key="7">
    <source>
        <dbReference type="ARBA" id="ARBA00022840"/>
    </source>
</evidence>
<dbReference type="HAMAP" id="MF_00456">
    <property type="entry name" value="ProB"/>
    <property type="match status" value="1"/>
</dbReference>
<dbReference type="InterPro" id="IPR001048">
    <property type="entry name" value="Asp/Glu/Uridylate_kinase"/>
</dbReference>
<dbReference type="GO" id="GO:0004349">
    <property type="term" value="F:glutamate 5-kinase activity"/>
    <property type="evidence" value="ECO:0007669"/>
    <property type="project" value="UniProtKB-UniRule"/>
</dbReference>
<dbReference type="UniPathway" id="UPA00098">
    <property type="reaction ID" value="UER00359"/>
</dbReference>
<comment type="pathway">
    <text evidence="8">Amino-acid biosynthesis; L-proline biosynthesis; L-glutamate 5-semialdehyde from L-glutamate: step 1/2.</text>
</comment>
<dbReference type="GO" id="GO:0055129">
    <property type="term" value="P:L-proline biosynthetic process"/>
    <property type="evidence" value="ECO:0007669"/>
    <property type="project" value="UniProtKB-UniRule"/>
</dbReference>
<dbReference type="SUPFAM" id="SSF88697">
    <property type="entry name" value="PUA domain-like"/>
    <property type="match status" value="1"/>
</dbReference>
<comment type="function">
    <text evidence="8">Catalyzes the transfer of a phosphate group to glutamate to form L-glutamate 5-phosphate.</text>
</comment>
<comment type="catalytic activity">
    <reaction evidence="8">
        <text>L-glutamate + ATP = L-glutamyl 5-phosphate + ADP</text>
        <dbReference type="Rhea" id="RHEA:14877"/>
        <dbReference type="ChEBI" id="CHEBI:29985"/>
        <dbReference type="ChEBI" id="CHEBI:30616"/>
        <dbReference type="ChEBI" id="CHEBI:58274"/>
        <dbReference type="ChEBI" id="CHEBI:456216"/>
        <dbReference type="EC" id="2.7.2.11"/>
    </reaction>
</comment>
<dbReference type="GO" id="GO:0005524">
    <property type="term" value="F:ATP binding"/>
    <property type="evidence" value="ECO:0007669"/>
    <property type="project" value="UniProtKB-KW"/>
</dbReference>
<reference evidence="10 11" key="1">
    <citation type="submission" date="2020-02" db="EMBL/GenBank/DDBJ databases">
        <title>Bacillus aquiflavi sp. nov., isolated from yellow water of strong flavor Chinese baijiu in Yibin region of China.</title>
        <authorList>
            <person name="Xie J."/>
        </authorList>
    </citation>
    <scope>NUCLEOTIDE SEQUENCE [LARGE SCALE GENOMIC DNA]</scope>
    <source>
        <strain evidence="10 11">SA4</strain>
    </source>
</reference>
<feature type="binding site" evidence="8">
    <location>
        <position position="49"/>
    </location>
    <ligand>
        <name>substrate</name>
    </ligand>
</feature>
<comment type="subcellular location">
    <subcellularLocation>
        <location evidence="8">Cytoplasm</location>
    </subcellularLocation>
</comment>
<keyword evidence="1 8" id="KW-0963">Cytoplasm</keyword>
<dbReference type="GO" id="GO:0003723">
    <property type="term" value="F:RNA binding"/>
    <property type="evidence" value="ECO:0007669"/>
    <property type="project" value="InterPro"/>
</dbReference>
<keyword evidence="4 8" id="KW-0808">Transferase</keyword>
<dbReference type="InterPro" id="IPR019797">
    <property type="entry name" value="Glutamate_5-kinase_CS"/>
</dbReference>
<feature type="domain" description="PUA" evidence="9">
    <location>
        <begin position="277"/>
        <end position="353"/>
    </location>
</feature>
<keyword evidence="3 8" id="KW-0641">Proline biosynthesis</keyword>
<dbReference type="EMBL" id="JAAIWM010000004">
    <property type="protein sequence ID" value="NEY72501.1"/>
    <property type="molecule type" value="Genomic_DNA"/>
</dbReference>
<accession>A0A6M0Q814</accession>
<feature type="binding site" evidence="8">
    <location>
        <begin position="168"/>
        <end position="169"/>
    </location>
    <ligand>
        <name>ATP</name>
        <dbReference type="ChEBI" id="CHEBI:30616"/>
    </ligand>
</feature>
<evidence type="ECO:0000256" key="4">
    <source>
        <dbReference type="ARBA" id="ARBA00022679"/>
    </source>
</evidence>
<gene>
    <name evidence="8" type="primary">proB</name>
    <name evidence="10" type="ORF">G4D63_12260</name>
</gene>
<evidence type="ECO:0000256" key="2">
    <source>
        <dbReference type="ARBA" id="ARBA00022605"/>
    </source>
</evidence>
<dbReference type="InterPro" id="IPR001057">
    <property type="entry name" value="Glu/AcGlu_kinase"/>
</dbReference>
<dbReference type="PROSITE" id="PS50890">
    <property type="entry name" value="PUA"/>
    <property type="match status" value="1"/>
</dbReference>